<dbReference type="GO" id="GO:0003700">
    <property type="term" value="F:DNA-binding transcription factor activity"/>
    <property type="evidence" value="ECO:0007669"/>
    <property type="project" value="TreeGrafter"/>
</dbReference>
<evidence type="ECO:0000256" key="3">
    <source>
        <dbReference type="ARBA" id="ARBA00023125"/>
    </source>
</evidence>
<evidence type="ECO:0000256" key="5">
    <source>
        <dbReference type="PROSITE-ProRule" id="PRU00335"/>
    </source>
</evidence>
<evidence type="ECO:0000256" key="2">
    <source>
        <dbReference type="ARBA" id="ARBA00023015"/>
    </source>
</evidence>
<keyword evidence="2" id="KW-0805">Transcription regulation</keyword>
<dbReference type="InterPro" id="IPR039538">
    <property type="entry name" value="BetI_C"/>
</dbReference>
<evidence type="ECO:0000259" key="7">
    <source>
        <dbReference type="PROSITE" id="PS50977"/>
    </source>
</evidence>
<feature type="compositionally biased region" description="Basic and acidic residues" evidence="6">
    <location>
        <begin position="12"/>
        <end position="22"/>
    </location>
</feature>
<dbReference type="PRINTS" id="PR00455">
    <property type="entry name" value="HTHTETR"/>
</dbReference>
<protein>
    <submittedName>
        <fullName evidence="8">TetR family transcriptional regulator</fullName>
    </submittedName>
</protein>
<dbReference type="PANTHER" id="PTHR30055">
    <property type="entry name" value="HTH-TYPE TRANSCRIPTIONAL REGULATOR RUTR"/>
    <property type="match status" value="1"/>
</dbReference>
<dbReference type="EMBL" id="BNAS01000008">
    <property type="protein sequence ID" value="GHH79035.1"/>
    <property type="molecule type" value="Genomic_DNA"/>
</dbReference>
<keyword evidence="1" id="KW-0678">Repressor</keyword>
<dbReference type="Pfam" id="PF00440">
    <property type="entry name" value="TetR_N"/>
    <property type="match status" value="1"/>
</dbReference>
<evidence type="ECO:0000256" key="6">
    <source>
        <dbReference type="SAM" id="MobiDB-lite"/>
    </source>
</evidence>
<proteinExistence type="predicted"/>
<keyword evidence="9" id="KW-1185">Reference proteome</keyword>
<keyword evidence="3 5" id="KW-0238">DNA-binding</keyword>
<gene>
    <name evidence="8" type="ORF">GCM10017772_43950</name>
</gene>
<feature type="region of interest" description="Disordered" evidence="6">
    <location>
        <begin position="1"/>
        <end position="36"/>
    </location>
</feature>
<dbReference type="InterPro" id="IPR050109">
    <property type="entry name" value="HTH-type_TetR-like_transc_reg"/>
</dbReference>
<dbReference type="Pfam" id="PF13977">
    <property type="entry name" value="TetR_C_6"/>
    <property type="match status" value="1"/>
</dbReference>
<reference evidence="8" key="2">
    <citation type="submission" date="2020-09" db="EMBL/GenBank/DDBJ databases">
        <authorList>
            <person name="Sun Q."/>
            <person name="Zhou Y."/>
        </authorList>
    </citation>
    <scope>NUCLEOTIDE SEQUENCE</scope>
    <source>
        <strain evidence="8">CGMCC 4.7398</strain>
    </source>
</reference>
<keyword evidence="4" id="KW-0804">Transcription</keyword>
<dbReference type="InterPro" id="IPR009057">
    <property type="entry name" value="Homeodomain-like_sf"/>
</dbReference>
<dbReference type="RefSeq" id="WP_189671418.1">
    <property type="nucleotide sequence ID" value="NZ_BNAS01000008.1"/>
</dbReference>
<dbReference type="SUPFAM" id="SSF48498">
    <property type="entry name" value="Tetracyclin repressor-like, C-terminal domain"/>
    <property type="match status" value="1"/>
</dbReference>
<dbReference type="SUPFAM" id="SSF46689">
    <property type="entry name" value="Homeodomain-like"/>
    <property type="match status" value="1"/>
</dbReference>
<name>A0A919G851_9MICO</name>
<sequence>MPTGRKQAPRQSTERTTSEHRPVARRGAGAKSAERRRSIVEAAHAVFAERGYHAGSFQEIADRVGMSQTGLLHYFPTKSELLLAVLHRRDEITVDAAPEPEGLIQGIVGRARANESLPGVIELYSVLCAESTTEGHPARSYFVGRFAEIRTTYAAELRALQAEGRVRPGIDPERAAASLVGLWDGLQVQWLLEPERIDVAACLRDYLELLLEPS</sequence>
<evidence type="ECO:0000313" key="9">
    <source>
        <dbReference type="Proteomes" id="UP000627369"/>
    </source>
</evidence>
<dbReference type="GO" id="GO:0000976">
    <property type="term" value="F:transcription cis-regulatory region binding"/>
    <property type="evidence" value="ECO:0007669"/>
    <property type="project" value="TreeGrafter"/>
</dbReference>
<dbReference type="AlphaFoldDB" id="A0A919G851"/>
<comment type="caution">
    <text evidence="8">The sequence shown here is derived from an EMBL/GenBank/DDBJ whole genome shotgun (WGS) entry which is preliminary data.</text>
</comment>
<reference evidence="8" key="1">
    <citation type="journal article" date="2014" name="Int. J. Syst. Evol. Microbiol.">
        <title>Complete genome sequence of Corynebacterium casei LMG S-19264T (=DSM 44701T), isolated from a smear-ripened cheese.</title>
        <authorList>
            <consortium name="US DOE Joint Genome Institute (JGI-PGF)"/>
            <person name="Walter F."/>
            <person name="Albersmeier A."/>
            <person name="Kalinowski J."/>
            <person name="Ruckert C."/>
        </authorList>
    </citation>
    <scope>NUCLEOTIDE SEQUENCE</scope>
    <source>
        <strain evidence="8">CGMCC 4.7398</strain>
    </source>
</reference>
<dbReference type="PROSITE" id="PS50977">
    <property type="entry name" value="HTH_TETR_2"/>
    <property type="match status" value="1"/>
</dbReference>
<evidence type="ECO:0000256" key="4">
    <source>
        <dbReference type="ARBA" id="ARBA00023163"/>
    </source>
</evidence>
<feature type="DNA-binding region" description="H-T-H motif" evidence="5">
    <location>
        <begin position="56"/>
        <end position="75"/>
    </location>
</feature>
<dbReference type="Proteomes" id="UP000627369">
    <property type="component" value="Unassembled WGS sequence"/>
</dbReference>
<dbReference type="InterPro" id="IPR036271">
    <property type="entry name" value="Tet_transcr_reg_TetR-rel_C_sf"/>
</dbReference>
<evidence type="ECO:0000313" key="8">
    <source>
        <dbReference type="EMBL" id="GHH79035.1"/>
    </source>
</evidence>
<evidence type="ECO:0000256" key="1">
    <source>
        <dbReference type="ARBA" id="ARBA00022491"/>
    </source>
</evidence>
<dbReference type="Gene3D" id="1.10.357.10">
    <property type="entry name" value="Tetracycline Repressor, domain 2"/>
    <property type="match status" value="1"/>
</dbReference>
<organism evidence="8 9">
    <name type="scientific">Promicromonospora soli</name>
    <dbReference type="NCBI Taxonomy" id="2035533"/>
    <lineage>
        <taxon>Bacteria</taxon>
        <taxon>Bacillati</taxon>
        <taxon>Actinomycetota</taxon>
        <taxon>Actinomycetes</taxon>
        <taxon>Micrococcales</taxon>
        <taxon>Promicromonosporaceae</taxon>
        <taxon>Promicromonospora</taxon>
    </lineage>
</organism>
<accession>A0A919G851</accession>
<dbReference type="PANTHER" id="PTHR30055:SF234">
    <property type="entry name" value="HTH-TYPE TRANSCRIPTIONAL REGULATOR BETI"/>
    <property type="match status" value="1"/>
</dbReference>
<dbReference type="InterPro" id="IPR001647">
    <property type="entry name" value="HTH_TetR"/>
</dbReference>
<feature type="domain" description="HTH tetR-type" evidence="7">
    <location>
        <begin position="33"/>
        <end position="93"/>
    </location>
</feature>